<protein>
    <recommendedName>
        <fullName evidence="7">C2H2-type domain-containing protein</fullName>
    </recommendedName>
</protein>
<dbReference type="AlphaFoldDB" id="A0A8X6KKC7"/>
<dbReference type="Gene3D" id="3.30.160.60">
    <property type="entry name" value="Classic Zinc Finger"/>
    <property type="match status" value="3"/>
</dbReference>
<keyword evidence="2" id="KW-0677">Repeat</keyword>
<evidence type="ECO:0000313" key="9">
    <source>
        <dbReference type="Proteomes" id="UP000887116"/>
    </source>
</evidence>
<dbReference type="GO" id="GO:0045944">
    <property type="term" value="P:positive regulation of transcription by RNA polymerase II"/>
    <property type="evidence" value="ECO:0007669"/>
    <property type="project" value="TreeGrafter"/>
</dbReference>
<dbReference type="InterPro" id="IPR050688">
    <property type="entry name" value="Zinc_finger/UBP_domain"/>
</dbReference>
<dbReference type="PROSITE" id="PS50157">
    <property type="entry name" value="ZINC_FINGER_C2H2_2"/>
    <property type="match status" value="3"/>
</dbReference>
<dbReference type="Proteomes" id="UP000887116">
    <property type="component" value="Unassembled WGS sequence"/>
</dbReference>
<feature type="domain" description="C2H2-type" evidence="7">
    <location>
        <begin position="431"/>
        <end position="458"/>
    </location>
</feature>
<dbReference type="PROSITE" id="PS00028">
    <property type="entry name" value="ZINC_FINGER_C2H2_1"/>
    <property type="match status" value="1"/>
</dbReference>
<feature type="domain" description="C2H2-type" evidence="7">
    <location>
        <begin position="218"/>
        <end position="246"/>
    </location>
</feature>
<keyword evidence="1" id="KW-0479">Metal-binding</keyword>
<feature type="domain" description="C2H2-type" evidence="7">
    <location>
        <begin position="403"/>
        <end position="430"/>
    </location>
</feature>
<dbReference type="PANTHER" id="PTHR24403">
    <property type="entry name" value="ZINC FINGER PROTEIN"/>
    <property type="match status" value="1"/>
</dbReference>
<dbReference type="InterPro" id="IPR036236">
    <property type="entry name" value="Znf_C2H2_sf"/>
</dbReference>
<dbReference type="EMBL" id="BMAO01031607">
    <property type="protein sequence ID" value="GFQ76296.1"/>
    <property type="molecule type" value="Genomic_DNA"/>
</dbReference>
<dbReference type="GO" id="GO:0005634">
    <property type="term" value="C:nucleus"/>
    <property type="evidence" value="ECO:0007669"/>
    <property type="project" value="TreeGrafter"/>
</dbReference>
<reference evidence="8" key="1">
    <citation type="submission" date="2020-07" db="EMBL/GenBank/DDBJ databases">
        <title>Multicomponent nature underlies the extraordinary mechanical properties of spider dragline silk.</title>
        <authorList>
            <person name="Kono N."/>
            <person name="Nakamura H."/>
            <person name="Mori M."/>
            <person name="Yoshida Y."/>
            <person name="Ohtoshi R."/>
            <person name="Malay A.D."/>
            <person name="Moran D.A.P."/>
            <person name="Tomita M."/>
            <person name="Numata K."/>
            <person name="Arakawa K."/>
        </authorList>
    </citation>
    <scope>NUCLEOTIDE SEQUENCE</scope>
</reference>
<dbReference type="PANTHER" id="PTHR24403:SF67">
    <property type="entry name" value="FI01116P-RELATED"/>
    <property type="match status" value="1"/>
</dbReference>
<sequence length="489" mass="57604">MSCYDWPINWKPNYSYWNTYSQLQMPSIPDDQDPIPISRAVLESIKIEMPDDDFLYNQSNYILPNQPNLPSVCTNNSVPNENSPMPHSNSSFQTTAPTGHSSNIKIEYETEPNFTELGTINSSFEEYYLRQNNMYFPQKRDVDNINSSVELLFDKNNLNQLLQTSPEELLKKANIDDLVSGFSFSDNKYYNTLDNKGNRVIPVDQSNSTKRNFNRKHFKCSYCTHSTNSKEYLTEHITRIHSIDSSYKEKVRSHWERPCIERADNKNLVLRERPIAVKSIPKFYKCSKCSYKSNRIDRFQKHLEKKNCRRPSYEYNIQPKYLRRGRAGKENCCSSRSTNYSRTRPYKCNLCSYTSIRNDRMQKHVVKMHSKNVCYKCNVCSFESTFNREYYEHMKKHYKGPPYVCESCSYKSKLITAFIAHRVTHTGDRLFNCTLCSFNCKRKYHLKGHMISHSKEKNFVCMHCTKRYSYKCSLVRHLKTSCKGSTRCL</sequence>
<dbReference type="GO" id="GO:0008270">
    <property type="term" value="F:zinc ion binding"/>
    <property type="evidence" value="ECO:0007669"/>
    <property type="project" value="UniProtKB-KW"/>
</dbReference>
<feature type="region of interest" description="Disordered" evidence="6">
    <location>
        <begin position="75"/>
        <end position="100"/>
    </location>
</feature>
<evidence type="ECO:0000259" key="7">
    <source>
        <dbReference type="PROSITE" id="PS50157"/>
    </source>
</evidence>
<evidence type="ECO:0000256" key="5">
    <source>
        <dbReference type="PROSITE-ProRule" id="PRU00042"/>
    </source>
</evidence>
<organism evidence="8 9">
    <name type="scientific">Trichonephila clavata</name>
    <name type="common">Joro spider</name>
    <name type="synonym">Nephila clavata</name>
    <dbReference type="NCBI Taxonomy" id="2740835"/>
    <lineage>
        <taxon>Eukaryota</taxon>
        <taxon>Metazoa</taxon>
        <taxon>Ecdysozoa</taxon>
        <taxon>Arthropoda</taxon>
        <taxon>Chelicerata</taxon>
        <taxon>Arachnida</taxon>
        <taxon>Araneae</taxon>
        <taxon>Araneomorphae</taxon>
        <taxon>Entelegynae</taxon>
        <taxon>Araneoidea</taxon>
        <taxon>Nephilidae</taxon>
        <taxon>Trichonephila</taxon>
    </lineage>
</organism>
<evidence type="ECO:0000256" key="6">
    <source>
        <dbReference type="SAM" id="MobiDB-lite"/>
    </source>
</evidence>
<gene>
    <name evidence="8" type="ORF">TNCT_25461</name>
</gene>
<evidence type="ECO:0000256" key="1">
    <source>
        <dbReference type="ARBA" id="ARBA00022723"/>
    </source>
</evidence>
<dbReference type="SUPFAM" id="SSF57667">
    <property type="entry name" value="beta-beta-alpha zinc fingers"/>
    <property type="match status" value="3"/>
</dbReference>
<dbReference type="InterPro" id="IPR013087">
    <property type="entry name" value="Znf_C2H2_type"/>
</dbReference>
<accession>A0A8X6KKC7</accession>
<evidence type="ECO:0000256" key="4">
    <source>
        <dbReference type="ARBA" id="ARBA00022833"/>
    </source>
</evidence>
<keyword evidence="9" id="KW-1185">Reference proteome</keyword>
<proteinExistence type="predicted"/>
<comment type="caution">
    <text evidence="8">The sequence shown here is derived from an EMBL/GenBank/DDBJ whole genome shotgun (WGS) entry which is preliminary data.</text>
</comment>
<keyword evidence="4" id="KW-0862">Zinc</keyword>
<evidence type="ECO:0000256" key="2">
    <source>
        <dbReference type="ARBA" id="ARBA00022737"/>
    </source>
</evidence>
<evidence type="ECO:0000313" key="8">
    <source>
        <dbReference type="EMBL" id="GFQ76296.1"/>
    </source>
</evidence>
<dbReference type="SMART" id="SM00355">
    <property type="entry name" value="ZnF_C2H2"/>
    <property type="match status" value="7"/>
</dbReference>
<evidence type="ECO:0000256" key="3">
    <source>
        <dbReference type="ARBA" id="ARBA00022771"/>
    </source>
</evidence>
<name>A0A8X6KKC7_TRICU</name>
<keyword evidence="3 5" id="KW-0863">Zinc-finger</keyword>
<dbReference type="OrthoDB" id="3561125at2759"/>